<evidence type="ECO:0000313" key="2">
    <source>
        <dbReference type="Proteomes" id="UP001521150"/>
    </source>
</evidence>
<name>A0ABS8ZHS8_9PSEU</name>
<comment type="caution">
    <text evidence="1">The sequence shown here is derived from an EMBL/GenBank/DDBJ whole genome shotgun (WGS) entry which is preliminary data.</text>
</comment>
<evidence type="ECO:0000313" key="1">
    <source>
        <dbReference type="EMBL" id="MCE7007373.1"/>
    </source>
</evidence>
<dbReference type="EMBL" id="JAJVCN010000003">
    <property type="protein sequence ID" value="MCE7007373.1"/>
    <property type="molecule type" value="Genomic_DNA"/>
</dbReference>
<organism evidence="1 2">
    <name type="scientific">Kibdelosporangium philippinense</name>
    <dbReference type="NCBI Taxonomy" id="211113"/>
    <lineage>
        <taxon>Bacteria</taxon>
        <taxon>Bacillati</taxon>
        <taxon>Actinomycetota</taxon>
        <taxon>Actinomycetes</taxon>
        <taxon>Pseudonocardiales</taxon>
        <taxon>Pseudonocardiaceae</taxon>
        <taxon>Kibdelosporangium</taxon>
    </lineage>
</organism>
<gene>
    <name evidence="1" type="ORF">LWC34_31830</name>
</gene>
<protein>
    <submittedName>
        <fullName evidence="1">Uncharacterized protein</fullName>
    </submittedName>
</protein>
<dbReference type="Proteomes" id="UP001521150">
    <property type="component" value="Unassembled WGS sequence"/>
</dbReference>
<reference evidence="1 2" key="1">
    <citation type="submission" date="2021-12" db="EMBL/GenBank/DDBJ databases">
        <title>Genome sequence of Kibdelosporangium philippinense ATCC 49844.</title>
        <authorList>
            <person name="Fedorov E.A."/>
            <person name="Omeragic M."/>
            <person name="Shalygina K.F."/>
            <person name="Maclea K.S."/>
        </authorList>
    </citation>
    <scope>NUCLEOTIDE SEQUENCE [LARGE SCALE GENOMIC DNA]</scope>
    <source>
        <strain evidence="1 2">ATCC 49844</strain>
    </source>
</reference>
<dbReference type="RefSeq" id="WP_233728985.1">
    <property type="nucleotide sequence ID" value="NZ_JAJVCN010000003.1"/>
</dbReference>
<keyword evidence="2" id="KW-1185">Reference proteome</keyword>
<accession>A0ABS8ZHS8</accession>
<sequence>MTSRENHGFPPRIQMRAIDQQPDITMLGSFAGGQVLLKAPVNKVDPINSRFPEHTTALHEMVHNRPSLLNRNRHGRKPFSDPLNGVLLRKFGPIVQRQPPSQVLQQMKLVPDGERDIAGDAPLNVPTFEQHVQRGGVNTHPVRWKRGVLIKVEGAEQ</sequence>
<proteinExistence type="predicted"/>